<organism evidence="1 2">
    <name type="scientific">Elysia chlorotica</name>
    <name type="common">Eastern emerald elysia</name>
    <name type="synonym">Sea slug</name>
    <dbReference type="NCBI Taxonomy" id="188477"/>
    <lineage>
        <taxon>Eukaryota</taxon>
        <taxon>Metazoa</taxon>
        <taxon>Spiralia</taxon>
        <taxon>Lophotrochozoa</taxon>
        <taxon>Mollusca</taxon>
        <taxon>Gastropoda</taxon>
        <taxon>Heterobranchia</taxon>
        <taxon>Euthyneura</taxon>
        <taxon>Panpulmonata</taxon>
        <taxon>Sacoglossa</taxon>
        <taxon>Placobranchoidea</taxon>
        <taxon>Plakobranchidae</taxon>
        <taxon>Elysia</taxon>
    </lineage>
</organism>
<reference evidence="1 2" key="1">
    <citation type="submission" date="2019-01" db="EMBL/GenBank/DDBJ databases">
        <title>A draft genome assembly of the solar-powered sea slug Elysia chlorotica.</title>
        <authorList>
            <person name="Cai H."/>
            <person name="Li Q."/>
            <person name="Fang X."/>
            <person name="Li J."/>
            <person name="Curtis N.E."/>
            <person name="Altenburger A."/>
            <person name="Shibata T."/>
            <person name="Feng M."/>
            <person name="Maeda T."/>
            <person name="Schwartz J.A."/>
            <person name="Shigenobu S."/>
            <person name="Lundholm N."/>
            <person name="Nishiyama T."/>
            <person name="Yang H."/>
            <person name="Hasebe M."/>
            <person name="Li S."/>
            <person name="Pierce S.K."/>
            <person name="Wang J."/>
        </authorList>
    </citation>
    <scope>NUCLEOTIDE SEQUENCE [LARGE SCALE GENOMIC DNA]</scope>
    <source>
        <strain evidence="1">EC2010</strain>
        <tissue evidence="1">Whole organism of an adult</tissue>
    </source>
</reference>
<keyword evidence="2" id="KW-1185">Reference proteome</keyword>
<comment type="caution">
    <text evidence="1">The sequence shown here is derived from an EMBL/GenBank/DDBJ whole genome shotgun (WGS) entry which is preliminary data.</text>
</comment>
<accession>A0A3S1BHA4</accession>
<sequence length="1355" mass="153473">MNEPQSDTDSLQPYSVRNLIHVCNKLKTYMGDIRLTNDNGGLLKLLSASQHHPNVWEGETGMMMNMQSSFPMPPRSAMQNSSDSCQTTTHAITRSLSKAVSALEKGFHVNEQTNSEIPNIGADFIVIDDSFDTEPKEGDDSVDNKIMKTFNLTEKGKARQEKSCLTGKGKNVFEGRQFLVDVARKDRSKASDLFVAKTEEWAGVLRDIQNISDELEKSLTPDFKICDQYPESVYNTWRKICFLIDCLHADMEMERMALKPGNQLRLFHFPEDLRKDICKSSAVSISKKFLQIKSALGSIVKTLKKLRKENFNFFLVYNKGIKNLQLRIKLPVLLLLNQKKNYLNLQQGKPLTLPMTPGLTAGLYGQEGSVHERFNRWQAQTEQSSAATEPLQACSDTSKTPFVLKNLAEFNNISHSGSESEAVNSLLTARICTSEIAVDRVGLTNTQVTAENSLCPNSAQIIEENTIYSDNAQIIEKNSMSSNNSHVVAENTRIENQEPDDTDCQSVKNKLAAHKANEVNADATALFDRKFAEWEKTERDISTQFKVTRDKMKLCKKSANEYSYEDLKTLSELCYRMEKLHYEIELERITLSPENTQSTWLFSDLITSKLGPTICCNFVKKYNKIRKLLKQSVQNYSIFIKKHFDKDMHHYNESTNEDAMKIRKPQLIYLSSKFSSTEILKSKTLKDVAAVFTGVETVLNKFYVSPDLYSLDLSLCSITKYDETSLVRCGREGPYFCTEFQNMHCNWRSQALEIEHSLQEADVTLNLNSADSILTPRTEAACQVLCEACASLQSLCIRYVCALLSQRPHNRSGIWKFSKPFCEIIGPAFKMKMSDKFNSLYKLLKRVVKTCRNMIWGSKYLIHLYNKQAQEAGFVKLPMTLPDIQNELRNLLCLGCIPETPLEEMVYLSEKTLQSQKCKCNTSHEARGPINSPGNEALCGCILMETKDVVPLTVSLNTSDFNTTSDDQLCPGSHPRQLGVNQKQCQTCMGVKSFQFQDGMSRPDVVENVGQCECGCHGAPLLEESTTLGGACAGASGNELSRLQHHIEQLRARLSEVETQHGSYKTTSTCTSSETEHTACKLIVDISATLPYLRARLNTERGRAFKRRHTDLSNIEVNKSEDKFSEDDGDDPATHFLTVQHSLSSLYEHTRRLFTEKKELIFDIFPHAEEVMNKRGELIQFFAPLEIDKYKHSKSSIKRMKRAAMLAAERAARPPELIKKEQELESYRKLCHALLLLKNIRSHLSGIVLYVSKEGYFAKFEARNDSQKSMRNLFRRLERCSKMLCPKSNINLRDFQIGEIPKHLHAAFDPVPGESAGVYAEARVVRQDFVTSFHNIIDKLSPNFVQSLGIKCLVQ</sequence>
<dbReference type="EMBL" id="RQTK01000236">
    <property type="protein sequence ID" value="RUS83628.1"/>
    <property type="molecule type" value="Genomic_DNA"/>
</dbReference>
<gene>
    <name evidence="1" type="ORF">EGW08_008596</name>
</gene>
<protein>
    <submittedName>
        <fullName evidence="1">Uncharacterized protein</fullName>
    </submittedName>
</protein>
<proteinExistence type="predicted"/>
<dbReference type="OrthoDB" id="10622127at2759"/>
<name>A0A3S1BHA4_ELYCH</name>
<evidence type="ECO:0000313" key="2">
    <source>
        <dbReference type="Proteomes" id="UP000271974"/>
    </source>
</evidence>
<dbReference type="Proteomes" id="UP000271974">
    <property type="component" value="Unassembled WGS sequence"/>
</dbReference>
<evidence type="ECO:0000313" key="1">
    <source>
        <dbReference type="EMBL" id="RUS83628.1"/>
    </source>
</evidence>